<dbReference type="InterPro" id="IPR002563">
    <property type="entry name" value="Flavin_Rdtase-like_dom"/>
</dbReference>
<proteinExistence type="inferred from homology"/>
<evidence type="ECO:0000256" key="1">
    <source>
        <dbReference type="ARBA" id="ARBA00008898"/>
    </source>
</evidence>
<organism evidence="4 5">
    <name type="scientific">Prescottella agglutinans</name>
    <dbReference type="NCBI Taxonomy" id="1644129"/>
    <lineage>
        <taxon>Bacteria</taxon>
        <taxon>Bacillati</taxon>
        <taxon>Actinomycetota</taxon>
        <taxon>Actinomycetes</taxon>
        <taxon>Mycobacteriales</taxon>
        <taxon>Nocardiaceae</taxon>
        <taxon>Prescottella</taxon>
    </lineage>
</organism>
<keyword evidence="2" id="KW-0560">Oxidoreductase</keyword>
<comment type="similarity">
    <text evidence="1">Belongs to the non-flavoprotein flavin reductase family.</text>
</comment>
<protein>
    <submittedName>
        <fullName evidence="4">Flavin reductase (DIM6/NTAB) family NADH-FMN oxidoreductase RutF</fullName>
    </submittedName>
</protein>
<dbReference type="InterPro" id="IPR050268">
    <property type="entry name" value="NADH-dep_flavin_reductase"/>
</dbReference>
<sequence>MTTAAPTTHLGDDFRRAFRGHPAGVTIITAHTRSGPVGITSSSVSSVSADPPILCFSVQSLRGSAAAIADAPSLLVHLLTAENVALARRFAAPGTAARFGPSTPWSPLPTGEPVLHGTGPVLRCSPLTTVAAGPALVVTAAVDAVLPAESLAAPLVYQDRRYHCVSPWTALDS</sequence>
<dbReference type="Pfam" id="PF01613">
    <property type="entry name" value="Flavin_Reduct"/>
    <property type="match status" value="1"/>
</dbReference>
<name>A0ABT6MEH1_9NOCA</name>
<evidence type="ECO:0000313" key="4">
    <source>
        <dbReference type="EMBL" id="MDH6282721.1"/>
    </source>
</evidence>
<dbReference type="PANTHER" id="PTHR30466">
    <property type="entry name" value="FLAVIN REDUCTASE"/>
    <property type="match status" value="1"/>
</dbReference>
<dbReference type="Gene3D" id="2.30.110.10">
    <property type="entry name" value="Electron Transport, Fmn-binding Protein, Chain A"/>
    <property type="match status" value="1"/>
</dbReference>
<evidence type="ECO:0000259" key="3">
    <source>
        <dbReference type="SMART" id="SM00903"/>
    </source>
</evidence>
<evidence type="ECO:0000313" key="5">
    <source>
        <dbReference type="Proteomes" id="UP001160334"/>
    </source>
</evidence>
<dbReference type="Proteomes" id="UP001160334">
    <property type="component" value="Unassembled WGS sequence"/>
</dbReference>
<dbReference type="InterPro" id="IPR012349">
    <property type="entry name" value="Split_barrel_FMN-bd"/>
</dbReference>
<accession>A0ABT6MEH1</accession>
<comment type="caution">
    <text evidence="4">The sequence shown here is derived from an EMBL/GenBank/DDBJ whole genome shotgun (WGS) entry which is preliminary data.</text>
</comment>
<dbReference type="SMART" id="SM00903">
    <property type="entry name" value="Flavin_Reduct"/>
    <property type="match status" value="1"/>
</dbReference>
<dbReference type="RefSeq" id="WP_280762023.1">
    <property type="nucleotide sequence ID" value="NZ_JARXVC010000011.1"/>
</dbReference>
<dbReference type="EMBL" id="JARXVC010000011">
    <property type="protein sequence ID" value="MDH6282721.1"/>
    <property type="molecule type" value="Genomic_DNA"/>
</dbReference>
<dbReference type="PANTHER" id="PTHR30466:SF1">
    <property type="entry name" value="FMN REDUCTASE (NADH) RUTF"/>
    <property type="match status" value="1"/>
</dbReference>
<feature type="domain" description="Flavin reductase like" evidence="3">
    <location>
        <begin position="18"/>
        <end position="164"/>
    </location>
</feature>
<dbReference type="SUPFAM" id="SSF50475">
    <property type="entry name" value="FMN-binding split barrel"/>
    <property type="match status" value="1"/>
</dbReference>
<evidence type="ECO:0000256" key="2">
    <source>
        <dbReference type="ARBA" id="ARBA00023002"/>
    </source>
</evidence>
<gene>
    <name evidence="4" type="ORF">M2280_003958</name>
</gene>
<keyword evidence="5" id="KW-1185">Reference proteome</keyword>
<reference evidence="4 5" key="1">
    <citation type="submission" date="2023-04" db="EMBL/GenBank/DDBJ databases">
        <title>Forest soil microbial communities from Buena Vista Peninsula, Colon Province, Panama.</title>
        <authorList>
            <person name="Bouskill N."/>
        </authorList>
    </citation>
    <scope>NUCLEOTIDE SEQUENCE [LARGE SCALE GENOMIC DNA]</scope>
    <source>
        <strain evidence="4 5">CFH S0262</strain>
    </source>
</reference>